<sequence>MLSSGATQGIDGQLDVISGPRSRERPIIRELLYKLNDSGPTIFPRGLSHSAM</sequence>
<gene>
    <name evidence="1" type="ORF">SmJEL517_g01566</name>
</gene>
<dbReference type="EMBL" id="QEAO01000005">
    <property type="protein sequence ID" value="TPX36221.1"/>
    <property type="molecule type" value="Genomic_DNA"/>
</dbReference>
<dbReference type="Proteomes" id="UP000319731">
    <property type="component" value="Unassembled WGS sequence"/>
</dbReference>
<proteinExistence type="predicted"/>
<reference evidence="1 2" key="1">
    <citation type="journal article" date="2019" name="Sci. Rep.">
        <title>Comparative genomics of chytrid fungi reveal insights into the obligate biotrophic and pathogenic lifestyle of Synchytrium endobioticum.</title>
        <authorList>
            <person name="van de Vossenberg B.T.L.H."/>
            <person name="Warris S."/>
            <person name="Nguyen H.D.T."/>
            <person name="van Gent-Pelzer M.P.E."/>
            <person name="Joly D.L."/>
            <person name="van de Geest H.C."/>
            <person name="Bonants P.J.M."/>
            <person name="Smith D.S."/>
            <person name="Levesque C.A."/>
            <person name="van der Lee T.A.J."/>
        </authorList>
    </citation>
    <scope>NUCLEOTIDE SEQUENCE [LARGE SCALE GENOMIC DNA]</scope>
    <source>
        <strain evidence="1 2">JEL517</strain>
    </source>
</reference>
<comment type="caution">
    <text evidence="1">The sequence shown here is derived from an EMBL/GenBank/DDBJ whole genome shotgun (WGS) entry which is preliminary data.</text>
</comment>
<protein>
    <submittedName>
        <fullName evidence="1">Uncharacterized protein</fullName>
    </submittedName>
</protein>
<dbReference type="GeneID" id="42002791"/>
<evidence type="ECO:0000313" key="1">
    <source>
        <dbReference type="EMBL" id="TPX36221.1"/>
    </source>
</evidence>
<keyword evidence="2" id="KW-1185">Reference proteome</keyword>
<evidence type="ECO:0000313" key="2">
    <source>
        <dbReference type="Proteomes" id="UP000319731"/>
    </source>
</evidence>
<organism evidence="1 2">
    <name type="scientific">Synchytrium microbalum</name>
    <dbReference type="NCBI Taxonomy" id="1806994"/>
    <lineage>
        <taxon>Eukaryota</taxon>
        <taxon>Fungi</taxon>
        <taxon>Fungi incertae sedis</taxon>
        <taxon>Chytridiomycota</taxon>
        <taxon>Chytridiomycota incertae sedis</taxon>
        <taxon>Chytridiomycetes</taxon>
        <taxon>Synchytriales</taxon>
        <taxon>Synchytriaceae</taxon>
        <taxon>Synchytrium</taxon>
    </lineage>
</organism>
<dbReference type="OrthoDB" id="9995306at2759"/>
<dbReference type="RefSeq" id="XP_031026534.1">
    <property type="nucleotide sequence ID" value="XM_031167494.1"/>
</dbReference>
<name>A0A507C9R7_9FUNG</name>
<dbReference type="AlphaFoldDB" id="A0A507C9R7"/>
<accession>A0A507C9R7</accession>